<keyword evidence="3" id="KW-1185">Reference proteome</keyword>
<dbReference type="OrthoDB" id="1658288at2759"/>
<evidence type="ECO:0008006" key="4">
    <source>
        <dbReference type="Google" id="ProtNLM"/>
    </source>
</evidence>
<evidence type="ECO:0000313" key="2">
    <source>
        <dbReference type="EMBL" id="ROT39295.1"/>
    </source>
</evidence>
<dbReference type="Proteomes" id="UP000272025">
    <property type="component" value="Unassembled WGS sequence"/>
</dbReference>
<dbReference type="EMBL" id="ML119054">
    <property type="protein sequence ID" value="ROT39295.1"/>
    <property type="molecule type" value="Genomic_DNA"/>
</dbReference>
<dbReference type="Gene3D" id="3.40.1090.10">
    <property type="entry name" value="Cytosolic phospholipase A2 catalytic domain"/>
    <property type="match status" value="1"/>
</dbReference>
<protein>
    <recommendedName>
        <fullName evidence="4">PNPLA domain-containing protein</fullName>
    </recommendedName>
</protein>
<name>A0A3N2PY74_SODAK</name>
<sequence length="101" mass="10924">MRILIRGRHQAGLVPWLKPTNRPSRQTPPHRSPRGAYKATLPPSPTPHHHAPNPSSPTPPAIPDNGIRLLALDGGGVRGLSSLMILRSLMTAVDPDNFPKP</sequence>
<gene>
    <name evidence="2" type="ORF">SODALDRAFT_156517</name>
</gene>
<organism evidence="2 3">
    <name type="scientific">Sodiomyces alkalinus (strain CBS 110278 / VKM F-3762 / F11)</name>
    <name type="common">Alkaliphilic filamentous fungus</name>
    <dbReference type="NCBI Taxonomy" id="1314773"/>
    <lineage>
        <taxon>Eukaryota</taxon>
        <taxon>Fungi</taxon>
        <taxon>Dikarya</taxon>
        <taxon>Ascomycota</taxon>
        <taxon>Pezizomycotina</taxon>
        <taxon>Sordariomycetes</taxon>
        <taxon>Hypocreomycetidae</taxon>
        <taxon>Glomerellales</taxon>
        <taxon>Plectosphaerellaceae</taxon>
        <taxon>Sodiomyces</taxon>
    </lineage>
</organism>
<dbReference type="GeneID" id="39575380"/>
<dbReference type="STRING" id="1314773.A0A3N2PY74"/>
<dbReference type="AlphaFoldDB" id="A0A3N2PY74"/>
<reference evidence="2 3" key="1">
    <citation type="journal article" date="2018" name="Mol. Ecol.">
        <title>The obligate alkalophilic soda-lake fungus Sodiomyces alkalinus has shifted to a protein diet.</title>
        <authorList>
            <person name="Grum-Grzhimaylo A.A."/>
            <person name="Falkoski D.L."/>
            <person name="van den Heuvel J."/>
            <person name="Valero-Jimenez C.A."/>
            <person name="Min B."/>
            <person name="Choi I.G."/>
            <person name="Lipzen A."/>
            <person name="Daum C.G."/>
            <person name="Aanen D.K."/>
            <person name="Tsang A."/>
            <person name="Henrissat B."/>
            <person name="Bilanenko E.N."/>
            <person name="de Vries R.P."/>
            <person name="van Kan J.A.L."/>
            <person name="Grigoriev I.V."/>
            <person name="Debets A.J.M."/>
        </authorList>
    </citation>
    <scope>NUCLEOTIDE SEQUENCE [LARGE SCALE GENOMIC DNA]</scope>
    <source>
        <strain evidence="2 3">F11</strain>
    </source>
</reference>
<feature type="region of interest" description="Disordered" evidence="1">
    <location>
        <begin position="1"/>
        <end position="66"/>
    </location>
</feature>
<dbReference type="RefSeq" id="XP_028467101.1">
    <property type="nucleotide sequence ID" value="XM_028606902.1"/>
</dbReference>
<proteinExistence type="predicted"/>
<evidence type="ECO:0000313" key="3">
    <source>
        <dbReference type="Proteomes" id="UP000272025"/>
    </source>
</evidence>
<evidence type="ECO:0000256" key="1">
    <source>
        <dbReference type="SAM" id="MobiDB-lite"/>
    </source>
</evidence>
<accession>A0A3N2PY74</accession>